<comment type="catalytic activity">
    <reaction evidence="7">
        <text>L-methionine + H2O = methanethiol + 2-oxobutanoate + NH4(+)</text>
        <dbReference type="Rhea" id="RHEA:23800"/>
        <dbReference type="ChEBI" id="CHEBI:15377"/>
        <dbReference type="ChEBI" id="CHEBI:16007"/>
        <dbReference type="ChEBI" id="CHEBI:16763"/>
        <dbReference type="ChEBI" id="CHEBI:28938"/>
        <dbReference type="ChEBI" id="CHEBI:57844"/>
        <dbReference type="EC" id="4.4.1.11"/>
    </reaction>
    <physiologicalReaction direction="left-to-right" evidence="7">
        <dbReference type="Rhea" id="RHEA:23801"/>
    </physiologicalReaction>
</comment>
<dbReference type="PANTHER" id="PTHR11808">
    <property type="entry name" value="TRANS-SULFURATION ENZYME FAMILY MEMBER"/>
    <property type="match status" value="1"/>
</dbReference>
<evidence type="ECO:0000256" key="9">
    <source>
        <dbReference type="RuleBase" id="RU362118"/>
    </source>
</evidence>
<dbReference type="CDD" id="cd00614">
    <property type="entry name" value="CGS_like"/>
    <property type="match status" value="1"/>
</dbReference>
<evidence type="ECO:0000256" key="7">
    <source>
        <dbReference type="ARBA" id="ARBA00052699"/>
    </source>
</evidence>
<evidence type="ECO:0000256" key="1">
    <source>
        <dbReference type="ARBA" id="ARBA00001933"/>
    </source>
</evidence>
<keyword evidence="11" id="KW-1185">Reference proteome</keyword>
<evidence type="ECO:0000256" key="4">
    <source>
        <dbReference type="ARBA" id="ARBA00047175"/>
    </source>
</evidence>
<organism evidence="10 11">
    <name type="scientific">Irregularibacter muris</name>
    <dbReference type="NCBI Taxonomy" id="1796619"/>
    <lineage>
        <taxon>Bacteria</taxon>
        <taxon>Bacillati</taxon>
        <taxon>Bacillota</taxon>
        <taxon>Clostridia</taxon>
        <taxon>Eubacteriales</taxon>
        <taxon>Eubacteriaceae</taxon>
        <taxon>Irregularibacter</taxon>
    </lineage>
</organism>
<proteinExistence type="inferred from homology"/>
<dbReference type="InterPro" id="IPR000277">
    <property type="entry name" value="Cys/Met-Metab_PyrdxlP-dep_enz"/>
</dbReference>
<dbReference type="GO" id="GO:0018826">
    <property type="term" value="F:methionine gamma-lyase activity"/>
    <property type="evidence" value="ECO:0007669"/>
    <property type="project" value="UniProtKB-EC"/>
</dbReference>
<dbReference type="InterPro" id="IPR054542">
    <property type="entry name" value="Cys_met_metab_PP"/>
</dbReference>
<name>A0AAE3HDC9_9FIRM</name>
<dbReference type="GO" id="GO:0030170">
    <property type="term" value="F:pyridoxal phosphate binding"/>
    <property type="evidence" value="ECO:0007669"/>
    <property type="project" value="InterPro"/>
</dbReference>
<evidence type="ECO:0000256" key="5">
    <source>
        <dbReference type="ARBA" id="ARBA00047199"/>
    </source>
</evidence>
<evidence type="ECO:0000313" key="11">
    <source>
        <dbReference type="Proteomes" id="UP001205748"/>
    </source>
</evidence>
<evidence type="ECO:0000313" key="10">
    <source>
        <dbReference type="EMBL" id="MCR1898435.1"/>
    </source>
</evidence>
<dbReference type="Gene3D" id="3.40.640.10">
    <property type="entry name" value="Type I PLP-dependent aspartate aminotransferase-like (Major domain)"/>
    <property type="match status" value="1"/>
</dbReference>
<dbReference type="EC" id="4.4.1.2" evidence="4"/>
<protein>
    <recommendedName>
        <fullName evidence="4">homocysteine desulfhydrase</fullName>
        <ecNumber evidence="4">4.4.1.2</ecNumber>
    </recommendedName>
    <alternativeName>
        <fullName evidence="5">Homocysteine desulfhydrase</fullName>
    </alternativeName>
</protein>
<feature type="modified residue" description="N6-(pyridoxal phosphate)lysine" evidence="8">
    <location>
        <position position="213"/>
    </location>
</feature>
<dbReference type="FunFam" id="3.40.640.10:FF:000046">
    <property type="entry name" value="Cystathionine gamma-lyase"/>
    <property type="match status" value="1"/>
</dbReference>
<dbReference type="SUPFAM" id="SSF53383">
    <property type="entry name" value="PLP-dependent transferases"/>
    <property type="match status" value="1"/>
</dbReference>
<comment type="cofactor">
    <cofactor evidence="1 9">
        <name>pyridoxal 5'-phosphate</name>
        <dbReference type="ChEBI" id="CHEBI:597326"/>
    </cofactor>
</comment>
<dbReference type="RefSeq" id="WP_257529903.1">
    <property type="nucleotide sequence ID" value="NZ_JANKAS010000003.1"/>
</dbReference>
<keyword evidence="3 8" id="KW-0663">Pyridoxal phosphate</keyword>
<dbReference type="Proteomes" id="UP001205748">
    <property type="component" value="Unassembled WGS sequence"/>
</dbReference>
<sequence>MKEEQMGFATRAIQSGEVVDPTTRALNTPIYQSATFAFESAQEKEAAVDDGMNWVPDTYFYSRTANPTTAALEKKVAALEGAEDATITACGMSAVSSALLSILDAGDHCIASIDLFTVTKSLLDDVFAKKDIEVTRVDTNDLSNVEKQIKSNTKVIFVESLSNPHLNVTDIPGLSKLAHDNGLLLIVDNTFLSPYLLRPLELGADLVVHSATKYISGHGDALGGVVAGNKKIVDQVRYYGDNLGTVISPFNSWLLLRGLRTLHLRMQAHAKNAQAIAEFLESRSEVESVIYPGLESHPDYDRAQNLLPNGKGGMVSFYLKGGGPAMEELGKNLKLFSIAVSLGDVRSLYYPNPKKNNLIRLSVGCEEVEDLIADFKQAFDKLD</sequence>
<dbReference type="GO" id="GO:0005737">
    <property type="term" value="C:cytoplasm"/>
    <property type="evidence" value="ECO:0007669"/>
    <property type="project" value="TreeGrafter"/>
</dbReference>
<dbReference type="InterPro" id="IPR015421">
    <property type="entry name" value="PyrdxlP-dep_Trfase_major"/>
</dbReference>
<dbReference type="InterPro" id="IPR015424">
    <property type="entry name" value="PyrdxlP-dep_Trfase"/>
</dbReference>
<comment type="caution">
    <text evidence="10">The sequence shown here is derived from an EMBL/GenBank/DDBJ whole genome shotgun (WGS) entry which is preliminary data.</text>
</comment>
<evidence type="ECO:0000256" key="6">
    <source>
        <dbReference type="ARBA" id="ARBA00048780"/>
    </source>
</evidence>
<evidence type="ECO:0000256" key="3">
    <source>
        <dbReference type="ARBA" id="ARBA00022898"/>
    </source>
</evidence>
<dbReference type="PANTHER" id="PTHR11808:SF80">
    <property type="entry name" value="CYSTATHIONINE GAMMA-LYASE"/>
    <property type="match status" value="1"/>
</dbReference>
<dbReference type="AlphaFoldDB" id="A0AAE3HDC9"/>
<dbReference type="Pfam" id="PF01053">
    <property type="entry name" value="Cys_Met_Meta_PP"/>
    <property type="match status" value="1"/>
</dbReference>
<dbReference type="PIRSF" id="PIRSF001434">
    <property type="entry name" value="CGS"/>
    <property type="match status" value="1"/>
</dbReference>
<comment type="similarity">
    <text evidence="2 9">Belongs to the trans-sulfuration enzymes family.</text>
</comment>
<dbReference type="PROSITE" id="PS00868">
    <property type="entry name" value="CYS_MET_METAB_PP"/>
    <property type="match status" value="1"/>
</dbReference>
<reference evidence="10" key="1">
    <citation type="submission" date="2022-07" db="EMBL/GenBank/DDBJ databases">
        <title>Enhanced cultured diversity of the mouse gut microbiota enables custom-made synthetic communities.</title>
        <authorList>
            <person name="Afrizal A."/>
        </authorList>
    </citation>
    <scope>NUCLEOTIDE SEQUENCE</scope>
    <source>
        <strain evidence="10">DSM 28593</strain>
    </source>
</reference>
<dbReference type="GO" id="GO:0047982">
    <property type="term" value="F:homocysteine desulfhydrase activity"/>
    <property type="evidence" value="ECO:0007669"/>
    <property type="project" value="UniProtKB-EC"/>
</dbReference>
<evidence type="ECO:0000256" key="2">
    <source>
        <dbReference type="ARBA" id="ARBA00009077"/>
    </source>
</evidence>
<keyword evidence="10" id="KW-0808">Transferase</keyword>
<dbReference type="Gene3D" id="3.90.1150.10">
    <property type="entry name" value="Aspartate Aminotransferase, domain 1"/>
    <property type="match status" value="1"/>
</dbReference>
<dbReference type="EMBL" id="JANKAS010000003">
    <property type="protein sequence ID" value="MCR1898435.1"/>
    <property type="molecule type" value="Genomic_DNA"/>
</dbReference>
<keyword evidence="10" id="KW-0032">Aminotransferase</keyword>
<dbReference type="InterPro" id="IPR015422">
    <property type="entry name" value="PyrdxlP-dep_Trfase_small"/>
</dbReference>
<dbReference type="GO" id="GO:0008483">
    <property type="term" value="F:transaminase activity"/>
    <property type="evidence" value="ECO:0007669"/>
    <property type="project" value="UniProtKB-KW"/>
</dbReference>
<dbReference type="GO" id="GO:0019346">
    <property type="term" value="P:transsulfuration"/>
    <property type="evidence" value="ECO:0007669"/>
    <property type="project" value="InterPro"/>
</dbReference>
<comment type="catalytic activity">
    <reaction evidence="6">
        <text>L-homocysteine + H2O = 2-oxobutanoate + hydrogen sulfide + NH4(+) + H(+)</text>
        <dbReference type="Rhea" id="RHEA:14501"/>
        <dbReference type="ChEBI" id="CHEBI:15377"/>
        <dbReference type="ChEBI" id="CHEBI:15378"/>
        <dbReference type="ChEBI" id="CHEBI:16763"/>
        <dbReference type="ChEBI" id="CHEBI:28938"/>
        <dbReference type="ChEBI" id="CHEBI:29919"/>
        <dbReference type="ChEBI" id="CHEBI:58199"/>
        <dbReference type="EC" id="4.4.1.2"/>
    </reaction>
    <physiologicalReaction direction="left-to-right" evidence="6">
        <dbReference type="Rhea" id="RHEA:14502"/>
    </physiologicalReaction>
</comment>
<gene>
    <name evidence="10" type="ORF">NSA47_05450</name>
</gene>
<evidence type="ECO:0000256" key="8">
    <source>
        <dbReference type="PIRSR" id="PIRSR001434-2"/>
    </source>
</evidence>
<accession>A0AAE3HDC9</accession>